<proteinExistence type="predicted"/>
<comment type="caution">
    <text evidence="1">The sequence shown here is derived from an EMBL/GenBank/DDBJ whole genome shotgun (WGS) entry which is preliminary data.</text>
</comment>
<dbReference type="AlphaFoldDB" id="A0A199VZK0"/>
<reference evidence="1 2" key="1">
    <citation type="journal article" date="2016" name="DNA Res.">
        <title>The draft genome of MD-2 pineapple using hybrid error correction of long reads.</title>
        <authorList>
            <person name="Redwan R.M."/>
            <person name="Saidin A."/>
            <person name="Kumar S.V."/>
        </authorList>
    </citation>
    <scope>NUCLEOTIDE SEQUENCE [LARGE SCALE GENOMIC DNA]</scope>
    <source>
        <strain evidence="2">cv. MD2</strain>
        <tissue evidence="1">Leaf</tissue>
    </source>
</reference>
<dbReference type="EMBL" id="LSRQ01000499">
    <property type="protein sequence ID" value="OAY82421.1"/>
    <property type="molecule type" value="Genomic_DNA"/>
</dbReference>
<evidence type="ECO:0000313" key="2">
    <source>
        <dbReference type="Proteomes" id="UP000092600"/>
    </source>
</evidence>
<accession>A0A199VZK0</accession>
<protein>
    <submittedName>
        <fullName evidence="1">Uncharacterized protein</fullName>
    </submittedName>
</protein>
<name>A0A199VZK0_ANACO</name>
<dbReference type="Proteomes" id="UP000092600">
    <property type="component" value="Unassembled WGS sequence"/>
</dbReference>
<evidence type="ECO:0000313" key="1">
    <source>
        <dbReference type="EMBL" id="OAY82421.1"/>
    </source>
</evidence>
<sequence>MAGVFQPFSALIGFSSPMLGFLRFPGPLSALFLGLVPITHPWYFRLTLLSPRFESYWLRHQAVLEVVTQAWNSSMPEADPVKLFSRKLESVQAALRLNQLGVQHVPSVNINLQALYEDEQVDLSSLHAPFTLAEVRTAMFSSAPEKASGPDGLPMIFYQRF</sequence>
<gene>
    <name evidence="1" type="ORF">ACMD2_06896</name>
</gene>
<organism evidence="1 2">
    <name type="scientific">Ananas comosus</name>
    <name type="common">Pineapple</name>
    <name type="synonym">Ananas ananas</name>
    <dbReference type="NCBI Taxonomy" id="4615"/>
    <lineage>
        <taxon>Eukaryota</taxon>
        <taxon>Viridiplantae</taxon>
        <taxon>Streptophyta</taxon>
        <taxon>Embryophyta</taxon>
        <taxon>Tracheophyta</taxon>
        <taxon>Spermatophyta</taxon>
        <taxon>Magnoliopsida</taxon>
        <taxon>Liliopsida</taxon>
        <taxon>Poales</taxon>
        <taxon>Bromeliaceae</taxon>
        <taxon>Bromelioideae</taxon>
        <taxon>Ananas</taxon>
    </lineage>
</organism>